<evidence type="ECO:0000256" key="1">
    <source>
        <dbReference type="SAM" id="Phobius"/>
    </source>
</evidence>
<gene>
    <name evidence="2" type="ORF">TR84120</name>
</gene>
<keyword evidence="1" id="KW-0472">Membrane</keyword>
<sequence length="190" mass="21080">ANHADAFISSSAFGTTDSFVQICFCMVFLSDASLRAITVLLSGTLLFSPLPAYTSLVVEPLVNVIEVAADAEYECHDESFSPTKWILPNNVTLHCNESYDFRFFNRDGNLQIKNSFLNDSGVYICSCDGSEPVEAVLKVYELRSYAPDISIMLAVNAFLLLLFLTSTIVSHIRQKKLYRLSEKLVSDVGI</sequence>
<evidence type="ECO:0008006" key="3">
    <source>
        <dbReference type="Google" id="ProtNLM"/>
    </source>
</evidence>
<dbReference type="EMBL" id="GEEE01010080">
    <property type="protein sequence ID" value="JAP53145.1"/>
    <property type="molecule type" value="Transcribed_RNA"/>
</dbReference>
<protein>
    <recommendedName>
        <fullName evidence="3">Ig-like domain-containing protein</fullName>
    </recommendedName>
</protein>
<keyword evidence="1" id="KW-1133">Transmembrane helix</keyword>
<feature type="non-terminal residue" evidence="2">
    <location>
        <position position="1"/>
    </location>
</feature>
<dbReference type="InterPro" id="IPR036179">
    <property type="entry name" value="Ig-like_dom_sf"/>
</dbReference>
<evidence type="ECO:0000313" key="2">
    <source>
        <dbReference type="EMBL" id="JAP53145.1"/>
    </source>
</evidence>
<name>A0A0X3PMJ1_SCHSO</name>
<dbReference type="SUPFAM" id="SSF48726">
    <property type="entry name" value="Immunoglobulin"/>
    <property type="match status" value="1"/>
</dbReference>
<keyword evidence="1" id="KW-0812">Transmembrane</keyword>
<organism evidence="2">
    <name type="scientific">Schistocephalus solidus</name>
    <name type="common">Tapeworm</name>
    <dbReference type="NCBI Taxonomy" id="70667"/>
    <lineage>
        <taxon>Eukaryota</taxon>
        <taxon>Metazoa</taxon>
        <taxon>Spiralia</taxon>
        <taxon>Lophotrochozoa</taxon>
        <taxon>Platyhelminthes</taxon>
        <taxon>Cestoda</taxon>
        <taxon>Eucestoda</taxon>
        <taxon>Diphyllobothriidea</taxon>
        <taxon>Diphyllobothriidae</taxon>
        <taxon>Schistocephalus</taxon>
    </lineage>
</organism>
<dbReference type="InterPro" id="IPR013783">
    <property type="entry name" value="Ig-like_fold"/>
</dbReference>
<dbReference type="AlphaFoldDB" id="A0A0X3PMJ1"/>
<dbReference type="Gene3D" id="2.60.40.10">
    <property type="entry name" value="Immunoglobulins"/>
    <property type="match status" value="1"/>
</dbReference>
<accession>A0A0X3PMJ1</accession>
<feature type="transmembrane region" description="Helical" evidence="1">
    <location>
        <begin position="149"/>
        <end position="169"/>
    </location>
</feature>
<reference evidence="2" key="1">
    <citation type="submission" date="2016-01" db="EMBL/GenBank/DDBJ databases">
        <title>Reference transcriptome for the parasite Schistocephalus solidus: insights into the molecular evolution of parasitism.</title>
        <authorList>
            <person name="Hebert F.O."/>
            <person name="Grambauer S."/>
            <person name="Barber I."/>
            <person name="Landry C.R."/>
            <person name="Aubin-Horth N."/>
        </authorList>
    </citation>
    <scope>NUCLEOTIDE SEQUENCE</scope>
</reference>
<proteinExistence type="predicted"/>